<comment type="similarity">
    <text evidence="2">Belongs to the G-protein coupled receptor 3 family.</text>
</comment>
<dbReference type="Pfam" id="PF07562">
    <property type="entry name" value="NCD3G"/>
    <property type="match status" value="1"/>
</dbReference>
<dbReference type="InterPro" id="IPR001828">
    <property type="entry name" value="ANF_lig-bd_rcpt"/>
</dbReference>
<dbReference type="PANTHER" id="PTHR24061">
    <property type="entry name" value="CALCIUM-SENSING RECEPTOR-RELATED"/>
    <property type="match status" value="1"/>
</dbReference>
<evidence type="ECO:0000256" key="5">
    <source>
        <dbReference type="ARBA" id="ARBA00022729"/>
    </source>
</evidence>
<evidence type="ECO:0000256" key="11">
    <source>
        <dbReference type="ARBA" id="ARBA00023224"/>
    </source>
</evidence>
<dbReference type="InParanoid" id="A0A6P8PWQ2"/>
<keyword evidence="7" id="KW-0297">G-protein coupled receptor</keyword>
<dbReference type="OrthoDB" id="5984008at2759"/>
<keyword evidence="4 12" id="KW-0812">Transmembrane</keyword>
<dbReference type="GeneID" id="117349769"/>
<evidence type="ECO:0000256" key="12">
    <source>
        <dbReference type="SAM" id="Phobius"/>
    </source>
</evidence>
<evidence type="ECO:0000256" key="1">
    <source>
        <dbReference type="ARBA" id="ARBA00004651"/>
    </source>
</evidence>
<feature type="transmembrane region" description="Helical" evidence="12">
    <location>
        <begin position="652"/>
        <end position="672"/>
    </location>
</feature>
<keyword evidence="8 12" id="KW-0472">Membrane</keyword>
<evidence type="ECO:0000256" key="10">
    <source>
        <dbReference type="ARBA" id="ARBA00023180"/>
    </source>
</evidence>
<evidence type="ECO:0000256" key="9">
    <source>
        <dbReference type="ARBA" id="ARBA00023170"/>
    </source>
</evidence>
<dbReference type="PROSITE" id="PS50259">
    <property type="entry name" value="G_PROTEIN_RECEP_F3_4"/>
    <property type="match status" value="1"/>
</dbReference>
<dbReference type="PRINTS" id="PR00248">
    <property type="entry name" value="GPCRMGR"/>
</dbReference>
<dbReference type="FunFam" id="3.40.50.2300:FF:000016">
    <property type="entry name" value="Taste 1 receptor member 2"/>
    <property type="match status" value="1"/>
</dbReference>
<name>A0A6P8PWQ2_GEOSA</name>
<dbReference type="FunFam" id="2.10.50.30:FF:000002">
    <property type="entry name" value="Vomeronasal 2 receptor, h1"/>
    <property type="match status" value="1"/>
</dbReference>
<feature type="transmembrane region" description="Helical" evidence="12">
    <location>
        <begin position="539"/>
        <end position="564"/>
    </location>
</feature>
<organism evidence="14 15">
    <name type="scientific">Geotrypetes seraphini</name>
    <name type="common">Gaboon caecilian</name>
    <name type="synonym">Caecilia seraphini</name>
    <dbReference type="NCBI Taxonomy" id="260995"/>
    <lineage>
        <taxon>Eukaryota</taxon>
        <taxon>Metazoa</taxon>
        <taxon>Chordata</taxon>
        <taxon>Craniata</taxon>
        <taxon>Vertebrata</taxon>
        <taxon>Euteleostomi</taxon>
        <taxon>Amphibia</taxon>
        <taxon>Gymnophiona</taxon>
        <taxon>Geotrypetes</taxon>
    </lineage>
</organism>
<protein>
    <submittedName>
        <fullName evidence="15">Extracellular calcium-sensing receptor-like</fullName>
    </submittedName>
</protein>
<evidence type="ECO:0000259" key="13">
    <source>
        <dbReference type="PROSITE" id="PS50259"/>
    </source>
</evidence>
<feature type="transmembrane region" description="Helical" evidence="12">
    <location>
        <begin position="576"/>
        <end position="598"/>
    </location>
</feature>
<gene>
    <name evidence="15" type="primary">LOC117349769</name>
</gene>
<dbReference type="PROSITE" id="PS00981">
    <property type="entry name" value="G_PROTEIN_RECEP_F3_3"/>
    <property type="match status" value="1"/>
</dbReference>
<evidence type="ECO:0000256" key="7">
    <source>
        <dbReference type="ARBA" id="ARBA00023040"/>
    </source>
</evidence>
<dbReference type="InterPro" id="IPR000068">
    <property type="entry name" value="GPCR_3_Ca_sens_rcpt-rel"/>
</dbReference>
<accession>A0A6P8PWQ2</accession>
<evidence type="ECO:0000256" key="4">
    <source>
        <dbReference type="ARBA" id="ARBA00022692"/>
    </source>
</evidence>
<dbReference type="InterPro" id="IPR038550">
    <property type="entry name" value="GPCR_3_9-Cys_sf"/>
</dbReference>
<evidence type="ECO:0000313" key="14">
    <source>
        <dbReference type="Proteomes" id="UP000515159"/>
    </source>
</evidence>
<dbReference type="Proteomes" id="UP000515159">
    <property type="component" value="Chromosome 16"/>
</dbReference>
<dbReference type="Gene3D" id="3.40.50.2300">
    <property type="match status" value="2"/>
</dbReference>
<dbReference type="InterPro" id="IPR004073">
    <property type="entry name" value="GPCR_3_vmron_rcpt_2"/>
</dbReference>
<keyword evidence="11" id="KW-0807">Transducer</keyword>
<keyword evidence="3" id="KW-1003">Cell membrane</keyword>
<evidence type="ECO:0000256" key="6">
    <source>
        <dbReference type="ARBA" id="ARBA00022989"/>
    </source>
</evidence>
<evidence type="ECO:0000256" key="8">
    <source>
        <dbReference type="ARBA" id="ARBA00023136"/>
    </source>
</evidence>
<sequence length="811" mass="91457">MVRRCQATAKEKRKPYKVEEHKRARLHYQFYQWIQSMVFAIEEINRDPDLLPNVTLGFRIYDSCVALQRTLEGALWILSGRGKPILNYRCQDNQPLAAVIGESSSTRSILMARLLGLYRYPQISYFATSSFLSDRTHFPSFFRTIPSDSFQSQGLVQLVTYFGWTWVGLLATDNNYGQQGIQIIKRELVKAGVCIAFSETILTNLPNKNSMDIVRAIKNSTAVAILAFCTISNLIFVMDEVVWQNVTGKIWIASEAWSTSPLLSRQKYAVISGTIGFAVQRKEIIGFKEYLSRLHPARVPEDIFMQMFWQEARGCKWPVPEILLKSWNNSTKMCAGSEKTGNLQDSYTAKTDFRTTYIIYNAIYIIAHALQGLNSCQQGRGPFLRGTCANISEFRPWQNKIGEEVFFDSNGDPPARYEIVNWQLSPEGTIRHVKVGSYDSSAPPGQNLIVNASAILWTTGTTQIPLSECSRHCPPGYRKVALEGKPICCFQCDLCPLEQISNQTDSVECWKCSSDEWPNAKQNQCVQKSVVFLSYEEPLGATLAGASMIFSLFPVASLGLFICYRNTPIVKANNCNLSYLLLLALTFCFLCSLAFVGYPSPEKCLLRQAAFGISFALCISCVLAKTIMVVIAFNTIKPNSNFRRWVGPQLSYGVIGVCTSIQILVCSSWLILSPPFLEYNTNTHPGMIVLECNEGSPIAFWGMLGYLWLLATFNFIVAFLARKLPDSFNEAKFITFSMLAFLTVWLSFIPAYLSTRGKYMVAMEIFAILSSSCALMFCIFFPKCYFILVKPEMNIKSHLMRKDPSPGKRRD</sequence>
<dbReference type="CDD" id="cd15283">
    <property type="entry name" value="7tmC_V2R_pheromone"/>
    <property type="match status" value="1"/>
</dbReference>
<evidence type="ECO:0000256" key="3">
    <source>
        <dbReference type="ARBA" id="ARBA00022475"/>
    </source>
</evidence>
<feature type="transmembrane region" description="Helical" evidence="12">
    <location>
        <begin position="733"/>
        <end position="753"/>
    </location>
</feature>
<dbReference type="InterPro" id="IPR000337">
    <property type="entry name" value="GPCR_3"/>
</dbReference>
<keyword evidence="14" id="KW-1185">Reference proteome</keyword>
<keyword evidence="6 12" id="KW-1133">Transmembrane helix</keyword>
<dbReference type="InterPro" id="IPR028082">
    <property type="entry name" value="Peripla_BP_I"/>
</dbReference>
<dbReference type="GO" id="GO:0004930">
    <property type="term" value="F:G protein-coupled receptor activity"/>
    <property type="evidence" value="ECO:0007669"/>
    <property type="project" value="UniProtKB-KW"/>
</dbReference>
<keyword evidence="10" id="KW-0325">Glycoprotein</keyword>
<evidence type="ECO:0000256" key="2">
    <source>
        <dbReference type="ARBA" id="ARBA00007242"/>
    </source>
</evidence>
<dbReference type="PRINTS" id="PR01535">
    <property type="entry name" value="VOMERONASL2R"/>
</dbReference>
<proteinExistence type="inferred from homology"/>
<dbReference type="Gene3D" id="2.10.50.30">
    <property type="entry name" value="GPCR, family 3, nine cysteines domain"/>
    <property type="match status" value="1"/>
</dbReference>
<comment type="subcellular location">
    <subcellularLocation>
        <location evidence="1">Cell membrane</location>
        <topology evidence="1">Multi-pass membrane protein</topology>
    </subcellularLocation>
</comment>
<reference evidence="15" key="1">
    <citation type="submission" date="2025-08" db="UniProtKB">
        <authorList>
            <consortium name="RefSeq"/>
        </authorList>
    </citation>
    <scope>IDENTIFICATION</scope>
</reference>
<dbReference type="RefSeq" id="XP_033779253.1">
    <property type="nucleotide sequence ID" value="XM_033923362.1"/>
</dbReference>
<feature type="transmembrane region" description="Helical" evidence="12">
    <location>
        <begin position="765"/>
        <end position="788"/>
    </location>
</feature>
<dbReference type="Pfam" id="PF00003">
    <property type="entry name" value="7tm_3"/>
    <property type="match status" value="1"/>
</dbReference>
<dbReference type="PANTHER" id="PTHR24061:SF599">
    <property type="entry name" value="G-PROTEIN COUPLED RECEPTORS FAMILY 3 PROFILE DOMAIN-CONTAINING PROTEIN"/>
    <property type="match status" value="1"/>
</dbReference>
<dbReference type="SUPFAM" id="SSF53822">
    <property type="entry name" value="Periplasmic binding protein-like I"/>
    <property type="match status" value="1"/>
</dbReference>
<feature type="domain" description="G-protein coupled receptors family 3 profile" evidence="13">
    <location>
        <begin position="539"/>
        <end position="803"/>
    </location>
</feature>
<dbReference type="InterPro" id="IPR011500">
    <property type="entry name" value="GPCR_3_9-Cys_dom"/>
</dbReference>
<dbReference type="GO" id="GO:0005886">
    <property type="term" value="C:plasma membrane"/>
    <property type="evidence" value="ECO:0007669"/>
    <property type="project" value="UniProtKB-SubCell"/>
</dbReference>
<feature type="transmembrane region" description="Helical" evidence="12">
    <location>
        <begin position="610"/>
        <end position="631"/>
    </location>
</feature>
<dbReference type="Pfam" id="PF01094">
    <property type="entry name" value="ANF_receptor"/>
    <property type="match status" value="1"/>
</dbReference>
<dbReference type="KEGG" id="gsh:117349769"/>
<dbReference type="InterPro" id="IPR017979">
    <property type="entry name" value="GPCR_3_CS"/>
</dbReference>
<dbReference type="FunFam" id="3.40.50.2300:FF:000728">
    <property type="entry name" value="Uncharacterized protein"/>
    <property type="match status" value="1"/>
</dbReference>
<keyword evidence="9" id="KW-0675">Receptor</keyword>
<feature type="transmembrane region" description="Helical" evidence="12">
    <location>
        <begin position="698"/>
        <end position="721"/>
    </location>
</feature>
<dbReference type="InterPro" id="IPR017978">
    <property type="entry name" value="GPCR_3_C"/>
</dbReference>
<keyword evidence="5" id="KW-0732">Signal</keyword>
<dbReference type="AlphaFoldDB" id="A0A6P8PWQ2"/>
<evidence type="ECO:0000313" key="15">
    <source>
        <dbReference type="RefSeq" id="XP_033779253.1"/>
    </source>
</evidence>